<dbReference type="RefSeq" id="WP_073337525.1">
    <property type="nucleotide sequence ID" value="NZ_FQXM01000005.1"/>
</dbReference>
<evidence type="ECO:0000256" key="5">
    <source>
        <dbReference type="ARBA" id="ARBA00023204"/>
    </source>
</evidence>
<keyword evidence="5" id="KW-0234">DNA repair</keyword>
<dbReference type="Proteomes" id="UP000184447">
    <property type="component" value="Unassembled WGS sequence"/>
</dbReference>
<dbReference type="STRING" id="1121316.SAMN02745207_01199"/>
<dbReference type="Pfam" id="PF02151">
    <property type="entry name" value="UVR"/>
    <property type="match status" value="1"/>
</dbReference>
<keyword evidence="9" id="KW-1185">Reference proteome</keyword>
<evidence type="ECO:0000313" key="8">
    <source>
        <dbReference type="EMBL" id="SHH45703.1"/>
    </source>
</evidence>
<feature type="domain" description="UVR" evidence="6">
    <location>
        <begin position="199"/>
        <end position="234"/>
    </location>
</feature>
<evidence type="ECO:0000259" key="7">
    <source>
        <dbReference type="PROSITE" id="PS50164"/>
    </source>
</evidence>
<feature type="domain" description="GIY-YIG" evidence="7">
    <location>
        <begin position="12"/>
        <end position="91"/>
    </location>
</feature>
<dbReference type="InterPro" id="IPR035901">
    <property type="entry name" value="GIY-YIG_endonuc_sf"/>
</dbReference>
<proteinExistence type="predicted"/>
<evidence type="ECO:0000256" key="3">
    <source>
        <dbReference type="ARBA" id="ARBA00022769"/>
    </source>
</evidence>
<evidence type="ECO:0000313" key="9">
    <source>
        <dbReference type="Proteomes" id="UP000184447"/>
    </source>
</evidence>
<dbReference type="CDD" id="cd10434">
    <property type="entry name" value="GIY-YIG_UvrC_Cho"/>
    <property type="match status" value="1"/>
</dbReference>
<accession>A0A1M5T5R8</accession>
<dbReference type="PANTHER" id="PTHR30562:SF1">
    <property type="entry name" value="UVRABC SYSTEM PROTEIN C"/>
    <property type="match status" value="1"/>
</dbReference>
<dbReference type="InterPro" id="IPR000305">
    <property type="entry name" value="GIY-YIG_endonuc"/>
</dbReference>
<dbReference type="SMART" id="SM00465">
    <property type="entry name" value="GIYc"/>
    <property type="match status" value="1"/>
</dbReference>
<gene>
    <name evidence="8" type="ORF">SAMN02745207_01199</name>
</gene>
<sequence length="361" mass="41700">MNLKDKAKQLPSSPGVYLMKDSLEGIIYVGKSKNLKNRVSSYFTKSKAHSPKVIKLVQNLKDFDYILTDTEFEAFMLECQLIKELKPRYNRLMKNPEGYTYIKISVNDDFPSIEATNEANKNDKNLYFGPYTSKGTVEKAIEAIKVSCKILCSNNFKNSSACLNYSLGLCMGLCLKDFPREKYINIIDNIINLLKGNDKSIIEIMENTMNDAAFNLDFEKAAKYRDYISAVNSLIYKSKVVKHTKQNRNIVLLEYLSDSIIKCFLIKRNKVLFSETYLLKDISTKEIKVLLKSRILFYFNTKELKNSSFLAKEELDESEIIYHYIKSKANNCIHVIIAEKWLHCENGILLDNAINKLFYIK</sequence>
<dbReference type="PANTHER" id="PTHR30562">
    <property type="entry name" value="UVRC/OXIDOREDUCTASE"/>
    <property type="match status" value="1"/>
</dbReference>
<dbReference type="GO" id="GO:0006289">
    <property type="term" value="P:nucleotide-excision repair"/>
    <property type="evidence" value="ECO:0007669"/>
    <property type="project" value="InterPro"/>
</dbReference>
<dbReference type="SUPFAM" id="SSF46600">
    <property type="entry name" value="C-terminal UvrC-binding domain of UvrB"/>
    <property type="match status" value="1"/>
</dbReference>
<name>A0A1M5T5R8_9CLOT</name>
<evidence type="ECO:0000259" key="6">
    <source>
        <dbReference type="PROSITE" id="PS50151"/>
    </source>
</evidence>
<dbReference type="EMBL" id="FQXM01000005">
    <property type="protein sequence ID" value="SHH45703.1"/>
    <property type="molecule type" value="Genomic_DNA"/>
</dbReference>
<dbReference type="GO" id="GO:0009380">
    <property type="term" value="C:excinuclease repair complex"/>
    <property type="evidence" value="ECO:0007669"/>
    <property type="project" value="TreeGrafter"/>
</dbReference>
<dbReference type="InterPro" id="IPR036876">
    <property type="entry name" value="UVR_dom_sf"/>
</dbReference>
<dbReference type="InterPro" id="IPR050066">
    <property type="entry name" value="UvrABC_protein_C"/>
</dbReference>
<dbReference type="Gene3D" id="4.10.860.10">
    <property type="entry name" value="UVR domain"/>
    <property type="match status" value="1"/>
</dbReference>
<evidence type="ECO:0000256" key="1">
    <source>
        <dbReference type="ARBA" id="ARBA00022490"/>
    </source>
</evidence>
<dbReference type="Pfam" id="PF01541">
    <property type="entry name" value="GIY-YIG"/>
    <property type="match status" value="1"/>
</dbReference>
<keyword evidence="4" id="KW-0267">Excision nuclease</keyword>
<evidence type="ECO:0000256" key="2">
    <source>
        <dbReference type="ARBA" id="ARBA00022763"/>
    </source>
</evidence>
<keyword evidence="1" id="KW-0963">Cytoplasm</keyword>
<dbReference type="AlphaFoldDB" id="A0A1M5T5R8"/>
<dbReference type="GO" id="GO:0004518">
    <property type="term" value="F:nuclease activity"/>
    <property type="evidence" value="ECO:0007669"/>
    <property type="project" value="UniProtKB-KW"/>
</dbReference>
<dbReference type="SUPFAM" id="SSF82771">
    <property type="entry name" value="GIY-YIG endonuclease"/>
    <property type="match status" value="1"/>
</dbReference>
<dbReference type="Gene3D" id="3.40.1440.10">
    <property type="entry name" value="GIY-YIG endonuclease"/>
    <property type="match status" value="1"/>
</dbReference>
<dbReference type="InterPro" id="IPR001943">
    <property type="entry name" value="UVR_dom"/>
</dbReference>
<organism evidence="8 9">
    <name type="scientific">Clostridium grantii DSM 8605</name>
    <dbReference type="NCBI Taxonomy" id="1121316"/>
    <lineage>
        <taxon>Bacteria</taxon>
        <taxon>Bacillati</taxon>
        <taxon>Bacillota</taxon>
        <taxon>Clostridia</taxon>
        <taxon>Eubacteriales</taxon>
        <taxon>Clostridiaceae</taxon>
        <taxon>Clostridium</taxon>
    </lineage>
</organism>
<dbReference type="InterPro" id="IPR047296">
    <property type="entry name" value="GIY-YIG_UvrC_Cho"/>
</dbReference>
<dbReference type="PROSITE" id="PS50151">
    <property type="entry name" value="UVR"/>
    <property type="match status" value="1"/>
</dbReference>
<keyword evidence="2" id="KW-0227">DNA damage</keyword>
<protein>
    <submittedName>
        <fullName evidence="8">Excinuclease ABC subunit C</fullName>
    </submittedName>
</protein>
<keyword evidence="3" id="KW-0228">DNA excision</keyword>
<reference evidence="8 9" key="1">
    <citation type="submission" date="2016-11" db="EMBL/GenBank/DDBJ databases">
        <authorList>
            <person name="Jaros S."/>
            <person name="Januszkiewicz K."/>
            <person name="Wedrychowicz H."/>
        </authorList>
    </citation>
    <scope>NUCLEOTIDE SEQUENCE [LARGE SCALE GENOMIC DNA]</scope>
    <source>
        <strain evidence="8 9">DSM 8605</strain>
    </source>
</reference>
<evidence type="ECO:0000256" key="4">
    <source>
        <dbReference type="ARBA" id="ARBA00022881"/>
    </source>
</evidence>
<dbReference type="FunFam" id="3.40.1440.10:FF:000001">
    <property type="entry name" value="UvrABC system protein C"/>
    <property type="match status" value="1"/>
</dbReference>
<dbReference type="PROSITE" id="PS50164">
    <property type="entry name" value="GIY_YIG"/>
    <property type="match status" value="1"/>
</dbReference>
<dbReference type="OrthoDB" id="9804933at2"/>